<reference evidence="1 2" key="1">
    <citation type="journal article" date="2016" name="Mol. Biol. Evol.">
        <title>Comparative Genomics of Early-Diverging Mushroom-Forming Fungi Provides Insights into the Origins of Lignocellulose Decay Capabilities.</title>
        <authorList>
            <person name="Nagy L.G."/>
            <person name="Riley R."/>
            <person name="Tritt A."/>
            <person name="Adam C."/>
            <person name="Daum C."/>
            <person name="Floudas D."/>
            <person name="Sun H."/>
            <person name="Yadav J.S."/>
            <person name="Pangilinan J."/>
            <person name="Larsson K.H."/>
            <person name="Matsuura K."/>
            <person name="Barry K."/>
            <person name="Labutti K."/>
            <person name="Kuo R."/>
            <person name="Ohm R.A."/>
            <person name="Bhattacharya S.S."/>
            <person name="Shirouzu T."/>
            <person name="Yoshinaga Y."/>
            <person name="Martin F.M."/>
            <person name="Grigoriev I.V."/>
            <person name="Hibbett D.S."/>
        </authorList>
    </citation>
    <scope>NUCLEOTIDE SEQUENCE [LARGE SCALE GENOMIC DNA]</scope>
    <source>
        <strain evidence="1 2">HHB14362 ss-1</strain>
    </source>
</reference>
<evidence type="ECO:0000313" key="2">
    <source>
        <dbReference type="Proteomes" id="UP000076761"/>
    </source>
</evidence>
<protein>
    <submittedName>
        <fullName evidence="1">Uncharacterized protein</fullName>
    </submittedName>
</protein>
<dbReference type="EMBL" id="KV425590">
    <property type="protein sequence ID" value="KZT22959.1"/>
    <property type="molecule type" value="Genomic_DNA"/>
</dbReference>
<keyword evidence="2" id="KW-1185">Reference proteome</keyword>
<accession>A0A165QW76</accession>
<evidence type="ECO:0000313" key="1">
    <source>
        <dbReference type="EMBL" id="KZT22959.1"/>
    </source>
</evidence>
<dbReference type="InParanoid" id="A0A165QW76"/>
<dbReference type="Proteomes" id="UP000076761">
    <property type="component" value="Unassembled WGS sequence"/>
</dbReference>
<proteinExistence type="predicted"/>
<sequence>MANTDTLNNISDQIVTVTSVSPPQVVRICGITLDHGLLRTVPERSSGLGGIGGGGGAEYIDLQPDGNSFDIMAGLIKTKTHT</sequence>
<gene>
    <name evidence="1" type="ORF">NEOLEDRAFT_1137325</name>
</gene>
<organism evidence="1 2">
    <name type="scientific">Neolentinus lepideus HHB14362 ss-1</name>
    <dbReference type="NCBI Taxonomy" id="1314782"/>
    <lineage>
        <taxon>Eukaryota</taxon>
        <taxon>Fungi</taxon>
        <taxon>Dikarya</taxon>
        <taxon>Basidiomycota</taxon>
        <taxon>Agaricomycotina</taxon>
        <taxon>Agaricomycetes</taxon>
        <taxon>Gloeophyllales</taxon>
        <taxon>Gloeophyllaceae</taxon>
        <taxon>Neolentinus</taxon>
    </lineage>
</organism>
<dbReference type="STRING" id="1314782.A0A165QW76"/>
<name>A0A165QW76_9AGAM</name>
<dbReference type="AlphaFoldDB" id="A0A165QW76"/>